<dbReference type="EMBL" id="LATX01002416">
    <property type="protein sequence ID" value="KTB29701.1"/>
    <property type="molecule type" value="Genomic_DNA"/>
</dbReference>
<evidence type="ECO:0000313" key="1">
    <source>
        <dbReference type="EMBL" id="KTB29701.1"/>
    </source>
</evidence>
<gene>
    <name evidence="1" type="ORF">WG66_17735</name>
</gene>
<evidence type="ECO:0000313" key="2">
    <source>
        <dbReference type="Proteomes" id="UP000054988"/>
    </source>
</evidence>
<reference evidence="1 2" key="1">
    <citation type="submission" date="2015-12" db="EMBL/GenBank/DDBJ databases">
        <title>Draft genome sequence of Moniliophthora roreri, the causal agent of frosty pod rot of cacao.</title>
        <authorList>
            <person name="Aime M.C."/>
            <person name="Diaz-Valderrama J.R."/>
            <person name="Kijpornyongpan T."/>
            <person name="Phillips-Mora W."/>
        </authorList>
    </citation>
    <scope>NUCLEOTIDE SEQUENCE [LARGE SCALE GENOMIC DNA]</scope>
    <source>
        <strain evidence="1 2">MCA 2952</strain>
    </source>
</reference>
<protein>
    <submittedName>
        <fullName evidence="1">Uncharacterized protein</fullName>
    </submittedName>
</protein>
<comment type="caution">
    <text evidence="1">The sequence shown here is derived from an EMBL/GenBank/DDBJ whole genome shotgun (WGS) entry which is preliminary data.</text>
</comment>
<name>A0A0W0F079_MONRR</name>
<proteinExistence type="predicted"/>
<organism evidence="1 2">
    <name type="scientific">Moniliophthora roreri</name>
    <name type="common">Frosty pod rot fungus</name>
    <name type="synonym">Monilia roreri</name>
    <dbReference type="NCBI Taxonomy" id="221103"/>
    <lineage>
        <taxon>Eukaryota</taxon>
        <taxon>Fungi</taxon>
        <taxon>Dikarya</taxon>
        <taxon>Basidiomycota</taxon>
        <taxon>Agaricomycotina</taxon>
        <taxon>Agaricomycetes</taxon>
        <taxon>Agaricomycetidae</taxon>
        <taxon>Agaricales</taxon>
        <taxon>Marasmiineae</taxon>
        <taxon>Marasmiaceae</taxon>
        <taxon>Moniliophthora</taxon>
    </lineage>
</organism>
<accession>A0A0W0F079</accession>
<sequence length="9" mass="1139">MLKEHLQKI</sequence>
<dbReference type="Proteomes" id="UP000054988">
    <property type="component" value="Unassembled WGS sequence"/>
</dbReference>